<reference evidence="2" key="1">
    <citation type="submission" date="2018-01" db="EMBL/GenBank/DDBJ databases">
        <title>An insight into the sialome of Amazonian anophelines.</title>
        <authorList>
            <person name="Ribeiro J.M."/>
            <person name="Scarpassa V."/>
            <person name="Calvo E."/>
        </authorList>
    </citation>
    <scope>NUCLEOTIDE SEQUENCE</scope>
    <source>
        <tissue evidence="2">Salivary glands</tissue>
    </source>
</reference>
<sequence length="73" mass="7692">MCKCIAGTCVCCCCQCAMSIFISLLFVGILIAVAVALGIYFGLLNVDDTAPGVSDFVHKTGDSIKDSIQKKLD</sequence>
<organism evidence="2">
    <name type="scientific">Anopheles braziliensis</name>
    <dbReference type="NCBI Taxonomy" id="58242"/>
    <lineage>
        <taxon>Eukaryota</taxon>
        <taxon>Metazoa</taxon>
        <taxon>Ecdysozoa</taxon>
        <taxon>Arthropoda</taxon>
        <taxon>Hexapoda</taxon>
        <taxon>Insecta</taxon>
        <taxon>Pterygota</taxon>
        <taxon>Neoptera</taxon>
        <taxon>Endopterygota</taxon>
        <taxon>Diptera</taxon>
        <taxon>Nematocera</taxon>
        <taxon>Culicoidea</taxon>
        <taxon>Culicidae</taxon>
        <taxon>Anophelinae</taxon>
        <taxon>Anopheles</taxon>
    </lineage>
</organism>
<name>A0A2M3ZL60_9DIPT</name>
<accession>A0A2M3ZL60</accession>
<keyword evidence="1" id="KW-1133">Transmembrane helix</keyword>
<evidence type="ECO:0000256" key="1">
    <source>
        <dbReference type="SAM" id="Phobius"/>
    </source>
</evidence>
<keyword evidence="1" id="KW-0812">Transmembrane</keyword>
<protein>
    <submittedName>
        <fullName evidence="2">Putative salivary secreted peptide</fullName>
    </submittedName>
</protein>
<evidence type="ECO:0000313" key="2">
    <source>
        <dbReference type="EMBL" id="MBW29232.1"/>
    </source>
</evidence>
<feature type="transmembrane region" description="Helical" evidence="1">
    <location>
        <begin position="20"/>
        <end position="43"/>
    </location>
</feature>
<keyword evidence="1" id="KW-0472">Membrane</keyword>
<proteinExistence type="predicted"/>
<dbReference type="EMBL" id="GGFM01008481">
    <property type="protein sequence ID" value="MBW29232.1"/>
    <property type="molecule type" value="Transcribed_RNA"/>
</dbReference>
<dbReference type="AlphaFoldDB" id="A0A2M3ZL60"/>